<dbReference type="Gene3D" id="3.30.710.10">
    <property type="entry name" value="Potassium Channel Kv1.1, Chain A"/>
    <property type="match status" value="1"/>
</dbReference>
<evidence type="ECO:0000313" key="2">
    <source>
        <dbReference type="EMBL" id="PRQ70552.1"/>
    </source>
</evidence>
<evidence type="ECO:0008006" key="4">
    <source>
        <dbReference type="Google" id="ProtNLM"/>
    </source>
</evidence>
<reference evidence="2 3" key="1">
    <citation type="journal article" date="2018" name="Elife">
        <title>Functional genomics of lipid metabolism in the oleaginous yeast Rhodosporidium toruloides.</title>
        <authorList>
            <person name="Coradetti S.T."/>
            <person name="Pinel D."/>
            <person name="Geiselman G."/>
            <person name="Ito M."/>
            <person name="Mondo S."/>
            <person name="Reilly M.C."/>
            <person name="Cheng Y.F."/>
            <person name="Bauer S."/>
            <person name="Grigoriev I."/>
            <person name="Gladden J.M."/>
            <person name="Simmons B.A."/>
            <person name="Brem R."/>
            <person name="Arkin A.P."/>
            <person name="Skerker J.M."/>
        </authorList>
    </citation>
    <scope>NUCLEOTIDE SEQUENCE [LARGE SCALE GENOMIC DNA]</scope>
    <source>
        <strain evidence="2 3">NBRC 0880</strain>
    </source>
</reference>
<feature type="compositionally biased region" description="Basic residues" evidence="1">
    <location>
        <begin position="217"/>
        <end position="226"/>
    </location>
</feature>
<name>A0A2S9ZXT3_RHOTO</name>
<evidence type="ECO:0000313" key="3">
    <source>
        <dbReference type="Proteomes" id="UP000239560"/>
    </source>
</evidence>
<evidence type="ECO:0000256" key="1">
    <source>
        <dbReference type="SAM" id="MobiDB-lite"/>
    </source>
</evidence>
<dbReference type="OrthoDB" id="2535138at2759"/>
<feature type="region of interest" description="Disordered" evidence="1">
    <location>
        <begin position="212"/>
        <end position="248"/>
    </location>
</feature>
<dbReference type="Proteomes" id="UP000239560">
    <property type="component" value="Unassembled WGS sequence"/>
</dbReference>
<dbReference type="InterPro" id="IPR011333">
    <property type="entry name" value="SKP1/BTB/POZ_sf"/>
</dbReference>
<sequence length="431" mass="48724">MYQVPYDGAATPSQPLTVLRDRLDAGFNVRQAVNLELDITDRTLKLEAALPDFPLRGEWRVVVEAEGDTVYFSASFADNLPVGSIGDRVRLNLKVEAVQEDRCILLACYDEHDYDMVLPSEPGDDFILLAVTEGNVSSASNYAKDRWYDPKTHRHYRFTFSLEQKSAWPSYQQARTFYRSNVAKEGASLWVEESFLILCSDYFISLLSGGFAEGSRSSKKRRRLTRKSQPPSNAADPKERPYKDPDDELDAQYWSNSVPFPEPDEDDDNREVTITETAWTTYQAVLAYLRTGFIEFAPLSSACKPRNPAAHHTRLDRINETADGPGPGQVSPKSTFRLAHLLELSELEEICLLELSKTLQAQNAAYELFDDASICFDRWRQVIVKFVARNWEEVKETAGWKEMYGRIASGEMPESAPVLLEAMSALADART</sequence>
<protein>
    <recommendedName>
        <fullName evidence="4">BTB/POZ-like domain containing protein</fullName>
    </recommendedName>
</protein>
<dbReference type="EMBL" id="LCTV02000015">
    <property type="protein sequence ID" value="PRQ70552.1"/>
    <property type="molecule type" value="Genomic_DNA"/>
</dbReference>
<dbReference type="AlphaFoldDB" id="A0A2S9ZXT3"/>
<gene>
    <name evidence="2" type="ORF">AAT19DRAFT_11301</name>
</gene>
<organism evidence="2 3">
    <name type="scientific">Rhodotorula toruloides</name>
    <name type="common">Yeast</name>
    <name type="synonym">Rhodosporidium toruloides</name>
    <dbReference type="NCBI Taxonomy" id="5286"/>
    <lineage>
        <taxon>Eukaryota</taxon>
        <taxon>Fungi</taxon>
        <taxon>Dikarya</taxon>
        <taxon>Basidiomycota</taxon>
        <taxon>Pucciniomycotina</taxon>
        <taxon>Microbotryomycetes</taxon>
        <taxon>Sporidiobolales</taxon>
        <taxon>Sporidiobolaceae</taxon>
        <taxon>Rhodotorula</taxon>
    </lineage>
</organism>
<accession>A0A2S9ZXT3</accession>
<comment type="caution">
    <text evidence="2">The sequence shown here is derived from an EMBL/GenBank/DDBJ whole genome shotgun (WGS) entry which is preliminary data.</text>
</comment>
<proteinExistence type="predicted"/>